<organism evidence="1 2">
    <name type="scientific">Enterobacter asburiae</name>
    <dbReference type="NCBI Taxonomy" id="61645"/>
    <lineage>
        <taxon>Bacteria</taxon>
        <taxon>Pseudomonadati</taxon>
        <taxon>Pseudomonadota</taxon>
        <taxon>Gammaproteobacteria</taxon>
        <taxon>Enterobacterales</taxon>
        <taxon>Enterobacteriaceae</taxon>
        <taxon>Enterobacter</taxon>
        <taxon>Enterobacter cloacae complex</taxon>
    </lineage>
</organism>
<sequence>MVNVTQESLAARIAELESGPRSLKEDFALQAYRMLLPYVSADPNEFAEVCGPVFYDAVHSLDAKMYPLNMDDVAFEVNGETIARRTGKRHRNDVERFYLKRKHVGASNG</sequence>
<name>A0AAQ0EPT3_ENTAS</name>
<dbReference type="RefSeq" id="WP_219773363.1">
    <property type="nucleotide sequence ID" value="NZ_CP080107.1"/>
</dbReference>
<evidence type="ECO:0000313" key="1">
    <source>
        <dbReference type="EMBL" id="QYD25736.1"/>
    </source>
</evidence>
<gene>
    <name evidence="1" type="ORF">KZX48_17080</name>
</gene>
<evidence type="ECO:0000313" key="2">
    <source>
        <dbReference type="Proteomes" id="UP000826990"/>
    </source>
</evidence>
<dbReference type="EMBL" id="CP080107">
    <property type="protein sequence ID" value="QYD25736.1"/>
    <property type="molecule type" value="Genomic_DNA"/>
</dbReference>
<accession>A0AAQ0EPT3</accession>
<proteinExistence type="predicted"/>
<dbReference type="Proteomes" id="UP000826990">
    <property type="component" value="Chromosome"/>
</dbReference>
<dbReference type="AlphaFoldDB" id="A0AAQ0EPT3"/>
<protein>
    <submittedName>
        <fullName evidence="1">Uncharacterized protein</fullName>
    </submittedName>
</protein>
<reference evidence="1" key="1">
    <citation type="submission" date="2021-07" db="EMBL/GenBank/DDBJ databases">
        <title>Characterization of Emerging Pathogens Carrying KPC-2 Gene in IncP-6 Plasmids Isolated from Urban Sewage in Argentina.</title>
        <authorList>
            <person name="Ghiglione B."/>
            <person name="Haim M.S."/>
            <person name="Dropa M."/>
        </authorList>
    </citation>
    <scope>NUCLEOTIDE SEQUENCE</scope>
    <source>
        <strain evidence="1">WW-19C</strain>
    </source>
</reference>